<dbReference type="RefSeq" id="WP_379576013.1">
    <property type="nucleotide sequence ID" value="NZ_JBHUFV010000047.1"/>
</dbReference>
<dbReference type="SUPFAM" id="SSF56601">
    <property type="entry name" value="beta-lactamase/transpeptidase-like"/>
    <property type="match status" value="1"/>
</dbReference>
<proteinExistence type="predicted"/>
<evidence type="ECO:0000259" key="2">
    <source>
        <dbReference type="Pfam" id="PF00905"/>
    </source>
</evidence>
<dbReference type="InterPro" id="IPR050515">
    <property type="entry name" value="Beta-lactam/transpept"/>
</dbReference>
<dbReference type="InterPro" id="IPR012338">
    <property type="entry name" value="Beta-lactam/transpept-like"/>
</dbReference>
<dbReference type="Proteomes" id="UP001597368">
    <property type="component" value="Unassembled WGS sequence"/>
</dbReference>
<dbReference type="Pfam" id="PF00905">
    <property type="entry name" value="Transpeptidase"/>
    <property type="match status" value="1"/>
</dbReference>
<accession>A0ABW4T1T3</accession>
<dbReference type="SUPFAM" id="SSF56519">
    <property type="entry name" value="Penicillin binding protein dimerisation domain"/>
    <property type="match status" value="1"/>
</dbReference>
<protein>
    <submittedName>
        <fullName evidence="4">Peptidoglycan D,D-transpeptidase FtsI family protein</fullName>
    </submittedName>
</protein>
<evidence type="ECO:0000313" key="4">
    <source>
        <dbReference type="EMBL" id="MFD1935903.1"/>
    </source>
</evidence>
<evidence type="ECO:0000256" key="1">
    <source>
        <dbReference type="SAM" id="SignalP"/>
    </source>
</evidence>
<feature type="domain" description="Penicillin binding protein A dimerisation" evidence="3">
    <location>
        <begin position="52"/>
        <end position="122"/>
    </location>
</feature>
<dbReference type="Pfam" id="PF21922">
    <property type="entry name" value="PBP_dimer_2"/>
    <property type="match status" value="1"/>
</dbReference>
<reference evidence="5" key="1">
    <citation type="journal article" date="2019" name="Int. J. Syst. Evol. Microbiol.">
        <title>The Global Catalogue of Microorganisms (GCM) 10K type strain sequencing project: providing services to taxonomists for standard genome sequencing and annotation.</title>
        <authorList>
            <consortium name="The Broad Institute Genomics Platform"/>
            <consortium name="The Broad Institute Genome Sequencing Center for Infectious Disease"/>
            <person name="Wu L."/>
            <person name="Ma J."/>
        </authorList>
    </citation>
    <scope>NUCLEOTIDE SEQUENCE [LARGE SCALE GENOMIC DNA]</scope>
    <source>
        <strain evidence="5">ICMP 6774ER</strain>
    </source>
</reference>
<sequence length="477" mass="50170">MNIPLRRAAILCAAMLFALLANVTYIQGFTTARLNADARNQRMLISRFEHPRGKILTRDGTIIAASRRTKNASYAYRRTYPGGNLYAAVTGHSSLYTTTGLERAEDAALTGSDPRVRVRALVTDGISEGADVRTTIEQRVQRAAYQGLAATGRRGAAVALDPTTGAILAMVSYPSYDPNLYTTFDGAKLTEIDTLFHADPGRPLLNRVLNQNYPPGSTFKVVTSAAALNSGTYASASAVDAPIRLLLPGTSTYLRNAGGESCGDGRPALAFAFQISCNTAFAAMGLDMGQDTLRQQAEAFGFNDDTLTVPMPVSMSVYPSGLDQAQTAMSAIGQFNDRATPLQIAMLSAAVANGGALMRPYLVEEVRLPDGSVIDRAEPSQWRSVMSAREAAQLTAMMVEVTEQGGTGTAAALPDVQVAAKTGTAENVQGAEDHALLTAFAPAGSPRVAVGVVVEQAGSGGDVAAPIARQIMQAVLT</sequence>
<dbReference type="PANTHER" id="PTHR30627">
    <property type="entry name" value="PEPTIDOGLYCAN D,D-TRANSPEPTIDASE"/>
    <property type="match status" value="1"/>
</dbReference>
<keyword evidence="1" id="KW-0732">Signal</keyword>
<evidence type="ECO:0000259" key="3">
    <source>
        <dbReference type="Pfam" id="PF21922"/>
    </source>
</evidence>
<evidence type="ECO:0000313" key="5">
    <source>
        <dbReference type="Proteomes" id="UP001597368"/>
    </source>
</evidence>
<feature type="signal peptide" evidence="1">
    <location>
        <begin position="1"/>
        <end position="23"/>
    </location>
</feature>
<dbReference type="EMBL" id="JBHUFV010000047">
    <property type="protein sequence ID" value="MFD1935903.1"/>
    <property type="molecule type" value="Genomic_DNA"/>
</dbReference>
<dbReference type="InterPro" id="IPR001460">
    <property type="entry name" value="PCN-bd_Tpept"/>
</dbReference>
<dbReference type="Gene3D" id="3.40.710.10">
    <property type="entry name" value="DD-peptidase/beta-lactamase superfamily"/>
    <property type="match status" value="1"/>
</dbReference>
<gene>
    <name evidence="4" type="ORF">ACFSKW_30975</name>
</gene>
<feature type="chain" id="PRO_5045419145" evidence="1">
    <location>
        <begin position="24"/>
        <end position="477"/>
    </location>
</feature>
<name>A0ABW4T1T3_9ACTN</name>
<keyword evidence="5" id="KW-1185">Reference proteome</keyword>
<dbReference type="Gene3D" id="3.90.1310.10">
    <property type="entry name" value="Penicillin-binding protein 2a (Domain 2)"/>
    <property type="match status" value="1"/>
</dbReference>
<dbReference type="InterPro" id="IPR036138">
    <property type="entry name" value="PBP_dimer_sf"/>
</dbReference>
<dbReference type="InterPro" id="IPR054120">
    <property type="entry name" value="PBPA_dimer"/>
</dbReference>
<dbReference type="PANTHER" id="PTHR30627:SF24">
    <property type="entry name" value="PENICILLIN-BINDING PROTEIN 4B"/>
    <property type="match status" value="1"/>
</dbReference>
<feature type="domain" description="Penicillin-binding protein transpeptidase" evidence="2">
    <location>
        <begin position="155"/>
        <end position="473"/>
    </location>
</feature>
<organism evidence="4 5">
    <name type="scientific">Nonomuraea mangrovi</name>
    <dbReference type="NCBI Taxonomy" id="2316207"/>
    <lineage>
        <taxon>Bacteria</taxon>
        <taxon>Bacillati</taxon>
        <taxon>Actinomycetota</taxon>
        <taxon>Actinomycetes</taxon>
        <taxon>Streptosporangiales</taxon>
        <taxon>Streptosporangiaceae</taxon>
        <taxon>Nonomuraea</taxon>
    </lineage>
</organism>
<comment type="caution">
    <text evidence="4">The sequence shown here is derived from an EMBL/GenBank/DDBJ whole genome shotgun (WGS) entry which is preliminary data.</text>
</comment>